<reference evidence="18 20" key="1">
    <citation type="submission" date="2020-01" db="EMBL/GenBank/DDBJ databases">
        <authorList>
            <consortium name="DOE Joint Genome Institute"/>
            <person name="Haridas S."/>
            <person name="Albert R."/>
            <person name="Binder M."/>
            <person name="Bloem J."/>
            <person name="Labutti K."/>
            <person name="Salamov A."/>
            <person name="Andreopoulos B."/>
            <person name="Baker S.E."/>
            <person name="Barry K."/>
            <person name="Bills G."/>
            <person name="Bluhm B.H."/>
            <person name="Cannon C."/>
            <person name="Castanera R."/>
            <person name="Culley D.E."/>
            <person name="Daum C."/>
            <person name="Ezra D."/>
            <person name="Gonzalez J.B."/>
            <person name="Henrissat B."/>
            <person name="Kuo A."/>
            <person name="Liang C."/>
            <person name="Lipzen A."/>
            <person name="Lutzoni F."/>
            <person name="Magnuson J."/>
            <person name="Mondo S."/>
            <person name="Nolan M."/>
            <person name="Ohm R."/>
            <person name="Pangilinan J."/>
            <person name="Park H.-J."/>
            <person name="Ramirez L."/>
            <person name="Alfaro M."/>
            <person name="Sun H."/>
            <person name="Tritt A."/>
            <person name="Yoshinaga Y."/>
            <person name="Zwiers L.-H."/>
            <person name="Turgeon B.G."/>
            <person name="Goodwin S.B."/>
            <person name="Spatafora J.W."/>
            <person name="Crous P.W."/>
            <person name="Grigoriev I.V."/>
        </authorList>
    </citation>
    <scope>NUCLEOTIDE SEQUENCE</scope>
    <source>
        <strain evidence="18 20">CBS 781.70</strain>
    </source>
</reference>
<evidence type="ECO:0000256" key="12">
    <source>
        <dbReference type="ARBA" id="ARBA00023221"/>
    </source>
</evidence>
<evidence type="ECO:0000256" key="7">
    <source>
        <dbReference type="ARBA" id="ARBA00022777"/>
    </source>
</evidence>
<dbReference type="NCBIfam" id="TIGR00131">
    <property type="entry name" value="gal_kin"/>
    <property type="match status" value="1"/>
</dbReference>
<dbReference type="Gene3D" id="3.30.230.10">
    <property type="match status" value="1"/>
</dbReference>
<evidence type="ECO:0000256" key="4">
    <source>
        <dbReference type="ARBA" id="ARBA00019487"/>
    </source>
</evidence>
<dbReference type="InterPro" id="IPR000705">
    <property type="entry name" value="Galactokinase"/>
</dbReference>
<dbReference type="AlphaFoldDB" id="A0A6G1G3V1"/>
<reference evidence="20" key="2">
    <citation type="submission" date="2020-04" db="EMBL/GenBank/DDBJ databases">
        <authorList>
            <consortium name="NCBI Genome Project"/>
        </authorList>
    </citation>
    <scope>NUCLEOTIDE SEQUENCE</scope>
    <source>
        <strain evidence="20">CBS 781.70</strain>
    </source>
</reference>
<dbReference type="InterPro" id="IPR013750">
    <property type="entry name" value="GHMP_kinase_C_dom"/>
</dbReference>
<dbReference type="Gene3D" id="3.30.70.3170">
    <property type="match status" value="1"/>
</dbReference>
<dbReference type="GeneID" id="54419921"/>
<evidence type="ECO:0000256" key="3">
    <source>
        <dbReference type="ARBA" id="ARBA00012315"/>
    </source>
</evidence>
<dbReference type="InterPro" id="IPR014721">
    <property type="entry name" value="Ribsml_uS5_D2-typ_fold_subgr"/>
</dbReference>
<protein>
    <recommendedName>
        <fullName evidence="4">Galactokinase</fullName>
        <ecNumber evidence="3">2.7.1.6</ecNumber>
    </recommendedName>
    <alternativeName>
        <fullName evidence="14">Galactose kinase</fullName>
    </alternativeName>
</protein>
<dbReference type="Pfam" id="PF08544">
    <property type="entry name" value="GHMP_kinases_C"/>
    <property type="match status" value="1"/>
</dbReference>
<name>A0A6G1G3V1_9PEZI</name>
<evidence type="ECO:0000256" key="13">
    <source>
        <dbReference type="ARBA" id="ARBA00023277"/>
    </source>
</evidence>
<dbReference type="OrthoDB" id="187738at2759"/>
<dbReference type="GO" id="GO:0005829">
    <property type="term" value="C:cytosol"/>
    <property type="evidence" value="ECO:0007669"/>
    <property type="project" value="TreeGrafter"/>
</dbReference>
<dbReference type="PRINTS" id="PR00473">
    <property type="entry name" value="GALCTOKINASE"/>
</dbReference>
<dbReference type="PROSITE" id="PS00627">
    <property type="entry name" value="GHMP_KINASES_ATP"/>
    <property type="match status" value="1"/>
</dbReference>
<evidence type="ECO:0000313" key="20">
    <source>
        <dbReference type="RefSeq" id="XP_033534406.1"/>
    </source>
</evidence>
<comment type="pathway">
    <text evidence="1">Carbohydrate metabolism; galactose metabolism.</text>
</comment>
<evidence type="ECO:0000259" key="16">
    <source>
        <dbReference type="Pfam" id="PF00288"/>
    </source>
</evidence>
<dbReference type="RefSeq" id="XP_033534406.1">
    <property type="nucleotide sequence ID" value="XM_033679351.1"/>
</dbReference>
<evidence type="ECO:0000256" key="1">
    <source>
        <dbReference type="ARBA" id="ARBA00004947"/>
    </source>
</evidence>
<evidence type="ECO:0000259" key="17">
    <source>
        <dbReference type="Pfam" id="PF08544"/>
    </source>
</evidence>
<dbReference type="PRINTS" id="PR00959">
    <property type="entry name" value="MEVGALKINASE"/>
</dbReference>
<organism evidence="18">
    <name type="scientific">Eremomyces bilateralis CBS 781.70</name>
    <dbReference type="NCBI Taxonomy" id="1392243"/>
    <lineage>
        <taxon>Eukaryota</taxon>
        <taxon>Fungi</taxon>
        <taxon>Dikarya</taxon>
        <taxon>Ascomycota</taxon>
        <taxon>Pezizomycotina</taxon>
        <taxon>Dothideomycetes</taxon>
        <taxon>Dothideomycetes incertae sedis</taxon>
        <taxon>Eremomycetales</taxon>
        <taxon>Eremomycetaceae</taxon>
        <taxon>Eremomyces</taxon>
    </lineage>
</organism>
<evidence type="ECO:0000313" key="18">
    <source>
        <dbReference type="EMBL" id="KAF1812775.1"/>
    </source>
</evidence>
<keyword evidence="6" id="KW-0547">Nucleotide-binding</keyword>
<keyword evidence="10" id="KW-0299">Galactose metabolism</keyword>
<dbReference type="PANTHER" id="PTHR10457:SF7">
    <property type="entry name" value="GALACTOKINASE-RELATED"/>
    <property type="match status" value="1"/>
</dbReference>
<gene>
    <name evidence="18 20" type="ORF">P152DRAFT_457978</name>
</gene>
<dbReference type="Gene3D" id="1.20.1440.340">
    <property type="match status" value="1"/>
</dbReference>
<keyword evidence="7 18" id="KW-0418">Kinase</keyword>
<dbReference type="GO" id="GO:0016126">
    <property type="term" value="P:sterol biosynthetic process"/>
    <property type="evidence" value="ECO:0007669"/>
    <property type="project" value="UniProtKB-KW"/>
</dbReference>
<keyword evidence="12" id="KW-0753">Steroid metabolism</keyword>
<dbReference type="SUPFAM" id="SSF55060">
    <property type="entry name" value="GHMP Kinase, C-terminal domain"/>
    <property type="match status" value="1"/>
</dbReference>
<evidence type="ECO:0000256" key="9">
    <source>
        <dbReference type="ARBA" id="ARBA00023011"/>
    </source>
</evidence>
<evidence type="ECO:0000256" key="6">
    <source>
        <dbReference type="ARBA" id="ARBA00022741"/>
    </source>
</evidence>
<dbReference type="InterPro" id="IPR006204">
    <property type="entry name" value="GHMP_kinase_N_dom"/>
</dbReference>
<dbReference type="InterPro" id="IPR020568">
    <property type="entry name" value="Ribosomal_Su5_D2-typ_SF"/>
</dbReference>
<comment type="catalytic activity">
    <reaction evidence="15">
        <text>alpha-D-galactose + ATP = alpha-D-galactose 1-phosphate + ADP + H(+)</text>
        <dbReference type="Rhea" id="RHEA:13553"/>
        <dbReference type="ChEBI" id="CHEBI:15378"/>
        <dbReference type="ChEBI" id="CHEBI:28061"/>
        <dbReference type="ChEBI" id="CHEBI:30616"/>
        <dbReference type="ChEBI" id="CHEBI:58336"/>
        <dbReference type="ChEBI" id="CHEBI:456216"/>
        <dbReference type="EC" id="2.7.1.6"/>
    </reaction>
    <physiologicalReaction direction="left-to-right" evidence="15">
        <dbReference type="Rhea" id="RHEA:13554"/>
    </physiologicalReaction>
</comment>
<dbReference type="Pfam" id="PF00288">
    <property type="entry name" value="GHMP_kinases_N"/>
    <property type="match status" value="1"/>
</dbReference>
<dbReference type="SUPFAM" id="SSF54211">
    <property type="entry name" value="Ribosomal protein S5 domain 2-like"/>
    <property type="match status" value="1"/>
</dbReference>
<keyword evidence="8" id="KW-0067">ATP-binding</keyword>
<sequence length="457" mass="49668">MAITADVIIAVAIAPSNGPAKFRVQNVDAEKFAAREFEVPQNGDFDIDATALEWSNYFKSGLRGALELLKSKQKTSEPFQPAGMDILIDGTVPPGGGLSSSAAFVCASALAAMRANGVEKVDKTELVELAVVSERAVGVNSGGMDQAASVFSARGSALYVSFVPELKAKLVSFPETDPELVFLIAQSFVVADKHVTAPIHYNLRVVECTIAANVLFKIFGLKGSLPEDKSPLGNSLRSFHEAYFQQKEGVSDPSAVSVDEFQVQLTKLVQLTEDYMIQEEGYTREEIGELLGIDPAEIDKRFCSKFAVRAERFKLRQRALHVFTEALRVGHFYRILTDSGSKSTGKEVLEELGSLMNTTQESCRDIYECSCPELDTLCELARGAGSYGSRLTGAGWGGCTVHLVPKDKVEAIKDAWRVGYYAKKWPEVGDQDLEKWRGGAVVVSRPGSGSALYQVPQ</sequence>
<evidence type="ECO:0000256" key="8">
    <source>
        <dbReference type="ARBA" id="ARBA00022840"/>
    </source>
</evidence>
<dbReference type="EC" id="2.7.1.6" evidence="3"/>
<keyword evidence="12" id="KW-0443">Lipid metabolism</keyword>
<keyword evidence="9" id="KW-0444">Lipid biosynthesis</keyword>
<dbReference type="GO" id="GO:0006012">
    <property type="term" value="P:galactose metabolic process"/>
    <property type="evidence" value="ECO:0007669"/>
    <property type="project" value="UniProtKB-UniPathway"/>
</dbReference>
<comment type="similarity">
    <text evidence="2">Belongs to the GHMP kinase family. GalK subfamily.</text>
</comment>
<dbReference type="InterPro" id="IPR006203">
    <property type="entry name" value="GHMP_knse_ATP-bd_CS"/>
</dbReference>
<dbReference type="PIRSF" id="PIRSF000530">
    <property type="entry name" value="Galactokinase"/>
    <property type="match status" value="1"/>
</dbReference>
<keyword evidence="11" id="KW-1207">Sterol metabolism</keyword>
<evidence type="ECO:0000256" key="10">
    <source>
        <dbReference type="ARBA" id="ARBA00023144"/>
    </source>
</evidence>
<dbReference type="EMBL" id="ML975156">
    <property type="protein sequence ID" value="KAF1812775.1"/>
    <property type="molecule type" value="Genomic_DNA"/>
</dbReference>
<keyword evidence="9" id="KW-0752">Steroid biosynthesis</keyword>
<evidence type="ECO:0000256" key="14">
    <source>
        <dbReference type="ARBA" id="ARBA00029590"/>
    </source>
</evidence>
<evidence type="ECO:0000256" key="5">
    <source>
        <dbReference type="ARBA" id="ARBA00022679"/>
    </source>
</evidence>
<dbReference type="FunFam" id="1.20.1440.340:FF:000003">
    <property type="entry name" value="GAL1p Galactokinase"/>
    <property type="match status" value="1"/>
</dbReference>
<keyword evidence="13" id="KW-0119">Carbohydrate metabolism</keyword>
<evidence type="ECO:0000256" key="11">
    <source>
        <dbReference type="ARBA" id="ARBA00023166"/>
    </source>
</evidence>
<dbReference type="InterPro" id="IPR006206">
    <property type="entry name" value="Mevalonate/galactokinase"/>
</dbReference>
<dbReference type="InterPro" id="IPR036554">
    <property type="entry name" value="GHMP_kinase_C_sf"/>
</dbReference>
<keyword evidence="5" id="KW-0808">Transferase</keyword>
<reference evidence="20" key="3">
    <citation type="submission" date="2025-04" db="UniProtKB">
        <authorList>
            <consortium name="RefSeq"/>
        </authorList>
    </citation>
    <scope>IDENTIFICATION</scope>
    <source>
        <strain evidence="20">CBS 781.70</strain>
    </source>
</reference>
<keyword evidence="9" id="KW-0756">Sterol biosynthesis</keyword>
<proteinExistence type="inferred from homology"/>
<dbReference type="UniPathway" id="UPA00214"/>
<keyword evidence="19" id="KW-1185">Reference proteome</keyword>
<dbReference type="GO" id="GO:0004335">
    <property type="term" value="F:galactokinase activity"/>
    <property type="evidence" value="ECO:0007669"/>
    <property type="project" value="UniProtKB-EC"/>
</dbReference>
<dbReference type="Proteomes" id="UP000504638">
    <property type="component" value="Unplaced"/>
</dbReference>
<feature type="domain" description="GHMP kinase N-terminal" evidence="16">
    <location>
        <begin position="65"/>
        <end position="152"/>
    </location>
</feature>
<accession>A0A6G1G3V1</accession>
<dbReference type="GO" id="GO:0005524">
    <property type="term" value="F:ATP binding"/>
    <property type="evidence" value="ECO:0007669"/>
    <property type="project" value="UniProtKB-KW"/>
</dbReference>
<evidence type="ECO:0000256" key="2">
    <source>
        <dbReference type="ARBA" id="ARBA00006566"/>
    </source>
</evidence>
<evidence type="ECO:0000256" key="15">
    <source>
        <dbReference type="ARBA" id="ARBA00049538"/>
    </source>
</evidence>
<evidence type="ECO:0000313" key="19">
    <source>
        <dbReference type="Proteomes" id="UP000504638"/>
    </source>
</evidence>
<dbReference type="PANTHER" id="PTHR10457">
    <property type="entry name" value="MEVALONATE KINASE/GALACTOKINASE"/>
    <property type="match status" value="1"/>
</dbReference>
<feature type="domain" description="GHMP kinase C-terminal" evidence="17">
    <location>
        <begin position="349"/>
        <end position="417"/>
    </location>
</feature>